<feature type="domain" description="G-protein coupled receptors family 1 profile" evidence="6">
    <location>
        <begin position="1"/>
        <end position="45"/>
    </location>
</feature>
<dbReference type="AlphaFoldDB" id="Q8T384"/>
<keyword evidence="7" id="KW-0675">Receptor</keyword>
<feature type="non-terminal residue" evidence="7">
    <location>
        <position position="1"/>
    </location>
</feature>
<feature type="transmembrane region" description="Helical" evidence="5">
    <location>
        <begin position="12"/>
        <end position="33"/>
    </location>
</feature>
<evidence type="ECO:0000256" key="2">
    <source>
        <dbReference type="ARBA" id="ARBA00022692"/>
    </source>
</evidence>
<keyword evidence="3 5" id="KW-1133">Transmembrane helix</keyword>
<dbReference type="SUPFAM" id="SSF81321">
    <property type="entry name" value="Family A G protein-coupled receptor-like"/>
    <property type="match status" value="1"/>
</dbReference>
<evidence type="ECO:0000256" key="1">
    <source>
        <dbReference type="ARBA" id="ARBA00004370"/>
    </source>
</evidence>
<feature type="non-terminal residue" evidence="7">
    <location>
        <position position="46"/>
    </location>
</feature>
<dbReference type="Gene3D" id="1.20.1070.10">
    <property type="entry name" value="Rhodopsin 7-helix transmembrane proteins"/>
    <property type="match status" value="1"/>
</dbReference>
<protein>
    <submittedName>
        <fullName evidence="7">Putative neuropeptide Y receptor 1</fullName>
    </submittedName>
</protein>
<evidence type="ECO:0000256" key="3">
    <source>
        <dbReference type="ARBA" id="ARBA00022989"/>
    </source>
</evidence>
<dbReference type="GO" id="GO:0007218">
    <property type="term" value="P:neuropeptide signaling pathway"/>
    <property type="evidence" value="ECO:0007669"/>
    <property type="project" value="UniProtKB-KW"/>
</dbReference>
<evidence type="ECO:0000256" key="5">
    <source>
        <dbReference type="SAM" id="Phobius"/>
    </source>
</evidence>
<dbReference type="GO" id="GO:0016020">
    <property type="term" value="C:membrane"/>
    <property type="evidence" value="ECO:0007669"/>
    <property type="project" value="UniProtKB-SubCell"/>
</dbReference>
<proteinExistence type="evidence at transcript level"/>
<dbReference type="InterPro" id="IPR017452">
    <property type="entry name" value="GPCR_Rhodpsn_7TM"/>
</dbReference>
<gene>
    <name evidence="7" type="primary">npr1</name>
</gene>
<evidence type="ECO:0000313" key="7">
    <source>
        <dbReference type="EMBL" id="CAD29335.1"/>
    </source>
</evidence>
<organism evidence="7">
    <name type="scientific">Hydractinia echinata</name>
    <name type="common">Snail fur</name>
    <name type="synonym">Hermit crab hydroid</name>
    <dbReference type="NCBI Taxonomy" id="3283270"/>
    <lineage>
        <taxon>Eukaryota</taxon>
        <taxon>Metazoa</taxon>
        <taxon>Cnidaria</taxon>
        <taxon>Anthozoa</taxon>
        <taxon>Octocorallia</taxon>
        <taxon>Malacalcyonacea</taxon>
        <taxon>Cladiellidae</taxon>
        <taxon>Klyxum</taxon>
    </lineage>
</organism>
<dbReference type="EMBL" id="AJ440242">
    <property type="protein sequence ID" value="CAD29335.1"/>
    <property type="molecule type" value="mRNA"/>
</dbReference>
<sequence>AVCWFPNQIAWLWMSFFAESATLISLMPIFYMLHYSNCVLNPLIYC</sequence>
<keyword evidence="4 5" id="KW-0472">Membrane</keyword>
<accession>Q8T384</accession>
<name>Q8T384_HYDEC</name>
<keyword evidence="2 5" id="KW-0812">Transmembrane</keyword>
<dbReference type="PROSITE" id="PS50262">
    <property type="entry name" value="G_PROTEIN_RECEP_F1_2"/>
    <property type="match status" value="1"/>
</dbReference>
<evidence type="ECO:0000256" key="4">
    <source>
        <dbReference type="ARBA" id="ARBA00023136"/>
    </source>
</evidence>
<reference evidence="7" key="1">
    <citation type="submission" date="2002-03" db="EMBL/GenBank/DDBJ databases">
        <title>Isolation and characterization of neuropeptide receptors in Hydractinia echinata.</title>
        <authorList>
            <person name="Seipp S."/>
            <person name="Schmich J."/>
            <person name="Leitz T."/>
        </authorList>
    </citation>
    <scope>NUCLEOTIDE SEQUENCE</scope>
</reference>
<evidence type="ECO:0000259" key="6">
    <source>
        <dbReference type="PROSITE" id="PS50262"/>
    </source>
</evidence>
<keyword evidence="7" id="KW-0527">Neuropeptide</keyword>
<comment type="subcellular location">
    <subcellularLocation>
        <location evidence="1">Membrane</location>
    </subcellularLocation>
</comment>